<feature type="transmembrane region" description="Helical" evidence="6">
    <location>
        <begin position="135"/>
        <end position="153"/>
    </location>
</feature>
<dbReference type="InterPro" id="IPR030184">
    <property type="entry name" value="WAT1-related"/>
</dbReference>
<organism evidence="8 9">
    <name type="scientific">Cinchona calisaya</name>
    <dbReference type="NCBI Taxonomy" id="153742"/>
    <lineage>
        <taxon>Eukaryota</taxon>
        <taxon>Viridiplantae</taxon>
        <taxon>Streptophyta</taxon>
        <taxon>Embryophyta</taxon>
        <taxon>Tracheophyta</taxon>
        <taxon>Spermatophyta</taxon>
        <taxon>Magnoliopsida</taxon>
        <taxon>eudicotyledons</taxon>
        <taxon>Gunneridae</taxon>
        <taxon>Pentapetalae</taxon>
        <taxon>asterids</taxon>
        <taxon>lamiids</taxon>
        <taxon>Gentianales</taxon>
        <taxon>Rubiaceae</taxon>
        <taxon>Cinchonoideae</taxon>
        <taxon>Cinchoneae</taxon>
        <taxon>Cinchona</taxon>
    </lineage>
</organism>
<dbReference type="GO" id="GO:0016020">
    <property type="term" value="C:membrane"/>
    <property type="evidence" value="ECO:0007669"/>
    <property type="project" value="UniProtKB-SubCell"/>
</dbReference>
<feature type="transmembrane region" description="Helical" evidence="6">
    <location>
        <begin position="40"/>
        <end position="60"/>
    </location>
</feature>
<feature type="transmembrane region" description="Helical" evidence="6">
    <location>
        <begin position="103"/>
        <end position="123"/>
    </location>
</feature>
<keyword evidence="5 6" id="KW-0472">Membrane</keyword>
<evidence type="ECO:0000256" key="3">
    <source>
        <dbReference type="ARBA" id="ARBA00022692"/>
    </source>
</evidence>
<feature type="transmembrane region" description="Helical" evidence="6">
    <location>
        <begin position="216"/>
        <end position="236"/>
    </location>
</feature>
<protein>
    <recommendedName>
        <fullName evidence="6">WAT1-related protein</fullName>
    </recommendedName>
</protein>
<feature type="transmembrane region" description="Helical" evidence="6">
    <location>
        <begin position="281"/>
        <end position="301"/>
    </location>
</feature>
<dbReference type="Proteomes" id="UP001630127">
    <property type="component" value="Unassembled WGS sequence"/>
</dbReference>
<dbReference type="SUPFAM" id="SSF103481">
    <property type="entry name" value="Multidrug resistance efflux transporter EmrE"/>
    <property type="match status" value="2"/>
</dbReference>
<gene>
    <name evidence="8" type="ORF">ACH5RR_001957</name>
</gene>
<accession>A0ABD3B561</accession>
<evidence type="ECO:0000313" key="8">
    <source>
        <dbReference type="EMBL" id="KAL3538591.1"/>
    </source>
</evidence>
<dbReference type="EMBL" id="JBJUIK010000001">
    <property type="protein sequence ID" value="KAL3538591.1"/>
    <property type="molecule type" value="Genomic_DNA"/>
</dbReference>
<evidence type="ECO:0000313" key="9">
    <source>
        <dbReference type="Proteomes" id="UP001630127"/>
    </source>
</evidence>
<sequence length="383" mass="41795">MENISNITYGVIVMVLVQIAMAALNVFYKLAAYNGMSLKVMVAYRFLFAAAFMVPLAAFVERNKRPKLTGKIVGQAFLCALLGGSLAQNLYAETLVLTSATFASAMTNLIPILTFIFALFFGMEILDMRTLPGKAKVVGILISLGGAMLLTLYKGSEIVIWSTHVDLVQDHSNHSNSRKHFGNQALGSLLAAIGSCFVALSTIIQAKMSERYPCPYSSTALIALMGSFQAVVFALFAERDRSQWKLGWDIRLLSVAYAGIVASGITVIFIMWCIHIRGPLFVSIFCPLMLVFTALAGSLILNEKLHLGSVLGCILIIWGLYMVLWGKAKDLQKIAQIPSKDNKLSQFYNIHILVSSENGNEVTATVLRSSSNTNTNASNEELP</sequence>
<feature type="transmembrane region" description="Helical" evidence="6">
    <location>
        <begin position="185"/>
        <end position="204"/>
    </location>
</feature>
<reference evidence="8 9" key="1">
    <citation type="submission" date="2024-11" db="EMBL/GenBank/DDBJ databases">
        <title>A near-complete genome assembly of Cinchona calisaya.</title>
        <authorList>
            <person name="Lian D.C."/>
            <person name="Zhao X.W."/>
            <person name="Wei L."/>
        </authorList>
    </citation>
    <scope>NUCLEOTIDE SEQUENCE [LARGE SCALE GENOMIC DNA]</scope>
    <source>
        <tissue evidence="8">Nenye</tissue>
    </source>
</reference>
<evidence type="ECO:0000256" key="5">
    <source>
        <dbReference type="ARBA" id="ARBA00023136"/>
    </source>
</evidence>
<feature type="transmembrane region" description="Helical" evidence="6">
    <location>
        <begin position="7"/>
        <end position="28"/>
    </location>
</feature>
<feature type="transmembrane region" description="Helical" evidence="6">
    <location>
        <begin position="307"/>
        <end position="326"/>
    </location>
</feature>
<comment type="similarity">
    <text evidence="2 6">Belongs to the drug/metabolite transporter (DMT) superfamily. Plant drug/metabolite exporter (P-DME) (TC 2.A.7.4) family.</text>
</comment>
<feature type="transmembrane region" description="Helical" evidence="6">
    <location>
        <begin position="72"/>
        <end position="91"/>
    </location>
</feature>
<dbReference type="PANTHER" id="PTHR31218">
    <property type="entry name" value="WAT1-RELATED PROTEIN"/>
    <property type="match status" value="1"/>
</dbReference>
<evidence type="ECO:0000259" key="7">
    <source>
        <dbReference type="Pfam" id="PF00892"/>
    </source>
</evidence>
<feature type="transmembrane region" description="Helical" evidence="6">
    <location>
        <begin position="256"/>
        <end position="274"/>
    </location>
</feature>
<comment type="caution">
    <text evidence="8">The sequence shown here is derived from an EMBL/GenBank/DDBJ whole genome shotgun (WGS) entry which is preliminary data.</text>
</comment>
<dbReference type="AlphaFoldDB" id="A0ABD3B561"/>
<dbReference type="Pfam" id="PF00892">
    <property type="entry name" value="EamA"/>
    <property type="match status" value="2"/>
</dbReference>
<feature type="domain" description="EamA" evidence="7">
    <location>
        <begin position="186"/>
        <end position="324"/>
    </location>
</feature>
<comment type="subcellular location">
    <subcellularLocation>
        <location evidence="1 6">Membrane</location>
        <topology evidence="1 6">Multi-pass membrane protein</topology>
    </subcellularLocation>
</comment>
<evidence type="ECO:0000256" key="6">
    <source>
        <dbReference type="RuleBase" id="RU363077"/>
    </source>
</evidence>
<dbReference type="InterPro" id="IPR000620">
    <property type="entry name" value="EamA_dom"/>
</dbReference>
<dbReference type="InterPro" id="IPR037185">
    <property type="entry name" value="EmrE-like"/>
</dbReference>
<keyword evidence="3 6" id="KW-0812">Transmembrane</keyword>
<evidence type="ECO:0000256" key="2">
    <source>
        <dbReference type="ARBA" id="ARBA00007635"/>
    </source>
</evidence>
<evidence type="ECO:0000256" key="1">
    <source>
        <dbReference type="ARBA" id="ARBA00004141"/>
    </source>
</evidence>
<keyword evidence="9" id="KW-1185">Reference proteome</keyword>
<keyword evidence="4 6" id="KW-1133">Transmembrane helix</keyword>
<proteinExistence type="inferred from homology"/>
<feature type="domain" description="EamA" evidence="7">
    <location>
        <begin position="9"/>
        <end position="151"/>
    </location>
</feature>
<name>A0ABD3B561_9GENT</name>
<evidence type="ECO:0000256" key="4">
    <source>
        <dbReference type="ARBA" id="ARBA00022989"/>
    </source>
</evidence>